<dbReference type="Proteomes" id="UP000432715">
    <property type="component" value="Unassembled WGS sequence"/>
</dbReference>
<name>A0A6I0FDM6_9FIRM</name>
<accession>A0A6I0FDM6</accession>
<dbReference type="Pfam" id="PF18917">
    <property type="entry name" value="LiaI-LiaF-like_TM1"/>
    <property type="match status" value="1"/>
</dbReference>
<evidence type="ECO:0000256" key="1">
    <source>
        <dbReference type="SAM" id="Phobius"/>
    </source>
</evidence>
<keyword evidence="1" id="KW-0812">Transmembrane</keyword>
<organism evidence="3 4">
    <name type="scientific">Alkaliphilus pronyensis</name>
    <dbReference type="NCBI Taxonomy" id="1482732"/>
    <lineage>
        <taxon>Bacteria</taxon>
        <taxon>Bacillati</taxon>
        <taxon>Bacillota</taxon>
        <taxon>Clostridia</taxon>
        <taxon>Peptostreptococcales</taxon>
        <taxon>Natronincolaceae</taxon>
        <taxon>Alkaliphilus</taxon>
    </lineage>
</organism>
<proteinExistence type="predicted"/>
<feature type="transmembrane region" description="Helical" evidence="1">
    <location>
        <begin position="7"/>
        <end position="30"/>
    </location>
</feature>
<keyword evidence="4" id="KW-1185">Reference proteome</keyword>
<dbReference type="RefSeq" id="WP_151861751.1">
    <property type="nucleotide sequence ID" value="NZ_WBZC01000046.1"/>
</dbReference>
<feature type="domain" description="LiaI-LiaF-like transmembrane region" evidence="2">
    <location>
        <begin position="7"/>
        <end position="50"/>
    </location>
</feature>
<comment type="caution">
    <text evidence="3">The sequence shown here is derived from an EMBL/GenBank/DDBJ whole genome shotgun (WGS) entry which is preliminary data.</text>
</comment>
<dbReference type="InterPro" id="IPR043726">
    <property type="entry name" value="LiaI-LiaF-like_TM1"/>
</dbReference>
<keyword evidence="1" id="KW-1133">Transmembrane helix</keyword>
<evidence type="ECO:0000313" key="4">
    <source>
        <dbReference type="Proteomes" id="UP000432715"/>
    </source>
</evidence>
<evidence type="ECO:0000313" key="3">
    <source>
        <dbReference type="EMBL" id="KAB3532753.1"/>
    </source>
</evidence>
<protein>
    <recommendedName>
        <fullName evidence="2">LiaI-LiaF-like transmembrane region domain-containing protein</fullName>
    </recommendedName>
</protein>
<evidence type="ECO:0000259" key="2">
    <source>
        <dbReference type="Pfam" id="PF18917"/>
    </source>
</evidence>
<gene>
    <name evidence="3" type="ORF">F8154_11435</name>
</gene>
<sequence length="294" mass="32192">MMNRDRIIGGIMLISIGIMFLLINLGFISWSVFNSLFKLWPLLLVVVGVNTIFKKNTVISATTWILFIIAIISYGVYYNSNYPTNSAILDHITIEKHDAVEAAELKLKLGGLMFNVGGTADNLVEASIDNRYVSHGIQHKNSHKRAIVEFESKSNTVSFFDGETPYYVFKLNNEIPWSIDADVGAVSGEIDLRKLIIRDLHLKVGAGDVELILGDKGQLTDISINGGASNLDIIASKGLGIKARVDGGLNKTNLSNLGWIKSNGYYISPGYEEASSKAIIDIDAGVANINITRR</sequence>
<feature type="transmembrane region" description="Helical" evidence="1">
    <location>
        <begin position="58"/>
        <end position="77"/>
    </location>
</feature>
<dbReference type="EMBL" id="WBZC01000046">
    <property type="protein sequence ID" value="KAB3532753.1"/>
    <property type="molecule type" value="Genomic_DNA"/>
</dbReference>
<dbReference type="AlphaFoldDB" id="A0A6I0FDM6"/>
<dbReference type="OrthoDB" id="1950287at2"/>
<keyword evidence="1" id="KW-0472">Membrane</keyword>
<reference evidence="3 4" key="1">
    <citation type="submission" date="2019-10" db="EMBL/GenBank/DDBJ databases">
        <title>Alkaliphilus serpentinus sp. nov. and Alkaliphilus pronyensis sp. nov., two novel anaerobic alkaliphilic species isolated from the serpentinized-hosted hydrothermal field of the Prony Bay (New Caledonia).</title>
        <authorList>
            <person name="Postec A."/>
        </authorList>
    </citation>
    <scope>NUCLEOTIDE SEQUENCE [LARGE SCALE GENOMIC DNA]</scope>
    <source>
        <strain evidence="3 4">LacV</strain>
    </source>
</reference>